<evidence type="ECO:0000256" key="2">
    <source>
        <dbReference type="SAM" id="MobiDB-lite"/>
    </source>
</evidence>
<accession>A0A1B2DUN0</accession>
<dbReference type="EMBL" id="CP016809">
    <property type="protein sequence ID" value="ANY71397.1"/>
    <property type="molecule type" value="Genomic_DNA"/>
</dbReference>
<keyword evidence="5" id="KW-1185">Reference proteome</keyword>
<organism evidence="3">
    <name type="scientific">Paenibacillus ihbetae</name>
    <dbReference type="NCBI Taxonomy" id="1870820"/>
    <lineage>
        <taxon>Bacteria</taxon>
        <taxon>Bacillati</taxon>
        <taxon>Bacillota</taxon>
        <taxon>Bacilli</taxon>
        <taxon>Bacillales</taxon>
        <taxon>Paenibacillaceae</taxon>
        <taxon>Paenibacillus</taxon>
    </lineage>
</organism>
<dbReference type="Proteomes" id="UP000189059">
    <property type="component" value="Unassembled WGS sequence"/>
</dbReference>
<dbReference type="Gene3D" id="3.20.20.70">
    <property type="entry name" value="Aldolase class I"/>
    <property type="match status" value="1"/>
</dbReference>
<gene>
    <name evidence="4" type="ORF">BBD40_04675</name>
    <name evidence="3" type="ORF">BBD41_01685</name>
</gene>
<dbReference type="OrthoDB" id="7809088at2"/>
<dbReference type="KEGG" id="pib:BBD41_01685"/>
<dbReference type="AlphaFoldDB" id="A0A1B2DUN0"/>
<feature type="region of interest" description="Disordered" evidence="2">
    <location>
        <begin position="1"/>
        <end position="33"/>
    </location>
</feature>
<dbReference type="PANTHER" id="PTHR48413">
    <property type="match status" value="1"/>
</dbReference>
<dbReference type="InterPro" id="IPR036112">
    <property type="entry name" value="ComA_synth_sf"/>
</dbReference>
<sequence length="288" mass="31897">MNNSLRAVWPTELSDPSGQRSNPAMGKKDRDAYGGTGRGITMVIDKGLGRHAFTDLIETSSDYIDCIKFGFGTAPLYKMDMLLYKISLAKQHGIMVMPGGTLLETAVQQDVVPAFFNSICSLGFNAVEVSDGTIELSRKQRTALIREGKQRGFRVFTEYGKKLSGSLIDAAMLAKTMETDLSAGAEFITIEARESGMGVGIFDKQGECREEVIDDIIKFIPDSRKLIWEAPLKHQQAMLLRKFGSNVHLGNIPPSEVLALETMRRGLRQDTFELGVRAQEADRFCYVI</sequence>
<evidence type="ECO:0000313" key="5">
    <source>
        <dbReference type="Proteomes" id="UP000189059"/>
    </source>
</evidence>
<dbReference type="SUPFAM" id="SSF102110">
    <property type="entry name" value="(2r)-phospho-3-sulfolactate synthase ComA"/>
    <property type="match status" value="1"/>
</dbReference>
<protein>
    <submittedName>
        <fullName evidence="3">Phosphosulfolactate synthase</fullName>
    </submittedName>
</protein>
<evidence type="ECO:0000256" key="1">
    <source>
        <dbReference type="ARBA" id="ARBA00010424"/>
    </source>
</evidence>
<dbReference type="Pfam" id="PF02679">
    <property type="entry name" value="ComA"/>
    <property type="match status" value="1"/>
</dbReference>
<dbReference type="EMBL" id="MRVI01000001">
    <property type="protein sequence ID" value="OOC61243.1"/>
    <property type="molecule type" value="Genomic_DNA"/>
</dbReference>
<comment type="similarity">
    <text evidence="1">Belongs to the phosphosulfolactate synthase family.</text>
</comment>
<dbReference type="PANTHER" id="PTHR48413:SF1">
    <property type="entry name" value="PROTEIN HEAT-STRESS-ASSOCIATED 32"/>
    <property type="match status" value="1"/>
</dbReference>
<evidence type="ECO:0000313" key="3">
    <source>
        <dbReference type="EMBL" id="ANY71397.1"/>
    </source>
</evidence>
<proteinExistence type="inferred from homology"/>
<reference evidence="4 5" key="2">
    <citation type="submission" date="2016-12" db="EMBL/GenBank/DDBJ databases">
        <title>Genome sequencing and description of Paenibacillus sp. nov. from high altitude lake in the Indian Trans- Himalayas.</title>
        <authorList>
            <person name="Kiran S."/>
            <person name="Swarnkar M.K."/>
            <person name="Rana A."/>
            <person name="Tewari R."/>
            <person name="Gulati A."/>
        </authorList>
    </citation>
    <scope>NUCLEOTIDE SEQUENCE [LARGE SCALE GENOMIC DNA]</scope>
    <source>
        <strain evidence="4 5">IHBB 9951</strain>
    </source>
</reference>
<evidence type="ECO:0000313" key="4">
    <source>
        <dbReference type="EMBL" id="OOC61243.1"/>
    </source>
</evidence>
<reference evidence="3" key="1">
    <citation type="submission" date="2016-08" db="EMBL/GenBank/DDBJ databases">
        <title>Complete Genome Seqeunce of Paenibacillus sp. nov. IHBB 9852 from high altitute lake of Indian trans-Himalayas.</title>
        <authorList>
            <person name="Kiran S."/>
            <person name="Swarnkar M.K."/>
            <person name="Rana A."/>
            <person name="Tewari R."/>
            <person name="Gulati A."/>
        </authorList>
    </citation>
    <scope>NUCLEOTIDE SEQUENCE [LARGE SCALE GENOMIC DNA]</scope>
    <source>
        <strain evidence="3">IHBB 9852</strain>
    </source>
</reference>
<dbReference type="RefSeq" id="WP_077565830.1">
    <property type="nucleotide sequence ID" value="NZ_CP016809.1"/>
</dbReference>
<name>A0A1B2DUN0_9BACL</name>
<dbReference type="InterPro" id="IPR013785">
    <property type="entry name" value="Aldolase_TIM"/>
</dbReference>
<dbReference type="InterPro" id="IPR003830">
    <property type="entry name" value="ComA_synth"/>
</dbReference>